<keyword evidence="11" id="KW-0456">Lyase</keyword>
<dbReference type="SMART" id="SM00898">
    <property type="entry name" value="Fapy_DNA_glyco"/>
    <property type="match status" value="1"/>
</dbReference>
<dbReference type="GO" id="GO:0003906">
    <property type="term" value="F:DNA-(apurinic or apyrimidinic site) endonuclease activity"/>
    <property type="evidence" value="ECO:0007669"/>
    <property type="project" value="InterPro"/>
</dbReference>
<dbReference type="InterPro" id="IPR010663">
    <property type="entry name" value="Znf_FPG/IleRS"/>
</dbReference>
<reference evidence="17 18" key="1">
    <citation type="journal article" date="2018" name="Front. Microbiol.">
        <title>Hydrolytic Capabilities as a Key to Environmental Success: Chitinolytic and Cellulolytic Acidobacteria From Acidic Sub-arctic Soils and Boreal Peatlands.</title>
        <authorList>
            <person name="Belova S.E."/>
            <person name="Ravin N.V."/>
            <person name="Pankratov T.A."/>
            <person name="Rakitin A.L."/>
            <person name="Ivanova A.A."/>
            <person name="Beletsky A.V."/>
            <person name="Mardanov A.V."/>
            <person name="Sinninghe Damste J.S."/>
            <person name="Dedysh S.N."/>
        </authorList>
    </citation>
    <scope>NUCLEOTIDE SEQUENCE [LARGE SCALE GENOMIC DNA]</scope>
    <source>
        <strain evidence="17 18">SBC82</strain>
    </source>
</reference>
<feature type="domain" description="Formamidopyrimidine-DNA glycosylase catalytic" evidence="16">
    <location>
        <begin position="2"/>
        <end position="98"/>
    </location>
</feature>
<dbReference type="OrthoDB" id="9800855at2"/>
<keyword evidence="13" id="KW-0326">Glycosidase</keyword>
<evidence type="ECO:0000313" key="18">
    <source>
        <dbReference type="Proteomes" id="UP000253606"/>
    </source>
</evidence>
<dbReference type="Gene3D" id="3.20.190.10">
    <property type="entry name" value="MutM-like, N-terminal"/>
    <property type="match status" value="1"/>
</dbReference>
<evidence type="ECO:0000256" key="8">
    <source>
        <dbReference type="ARBA" id="ARBA00022833"/>
    </source>
</evidence>
<dbReference type="SUPFAM" id="SSF81624">
    <property type="entry name" value="N-terminal domain of MutM-like DNA repair proteins"/>
    <property type="match status" value="1"/>
</dbReference>
<evidence type="ECO:0000256" key="13">
    <source>
        <dbReference type="ARBA" id="ARBA00023295"/>
    </source>
</evidence>
<evidence type="ECO:0000256" key="5">
    <source>
        <dbReference type="ARBA" id="ARBA00022763"/>
    </source>
</evidence>
<evidence type="ECO:0000256" key="9">
    <source>
        <dbReference type="ARBA" id="ARBA00023125"/>
    </source>
</evidence>
<keyword evidence="5" id="KW-0227">DNA damage</keyword>
<keyword evidence="8" id="KW-0862">Zinc</keyword>
<dbReference type="SMART" id="SM01232">
    <property type="entry name" value="H2TH"/>
    <property type="match status" value="1"/>
</dbReference>
<name>A0A2Z5G157_9BACT</name>
<evidence type="ECO:0000256" key="3">
    <source>
        <dbReference type="ARBA" id="ARBA00009409"/>
    </source>
</evidence>
<keyword evidence="10" id="KW-0234">DNA repair</keyword>
<evidence type="ECO:0000256" key="14">
    <source>
        <dbReference type="PROSITE-ProRule" id="PRU00391"/>
    </source>
</evidence>
<dbReference type="GO" id="GO:0008270">
    <property type="term" value="F:zinc ion binding"/>
    <property type="evidence" value="ECO:0007669"/>
    <property type="project" value="UniProtKB-KW"/>
</dbReference>
<dbReference type="GO" id="GO:0016829">
    <property type="term" value="F:lyase activity"/>
    <property type="evidence" value="ECO:0007669"/>
    <property type="project" value="UniProtKB-KW"/>
</dbReference>
<dbReference type="PROSITE" id="PS51068">
    <property type="entry name" value="FPG_CAT"/>
    <property type="match status" value="1"/>
</dbReference>
<dbReference type="CDD" id="cd08973">
    <property type="entry name" value="BaFpgNei_N_1"/>
    <property type="match status" value="1"/>
</dbReference>
<evidence type="ECO:0000256" key="2">
    <source>
        <dbReference type="ARBA" id="ARBA00001947"/>
    </source>
</evidence>
<evidence type="ECO:0000256" key="6">
    <source>
        <dbReference type="ARBA" id="ARBA00022771"/>
    </source>
</evidence>
<dbReference type="Gene3D" id="1.10.8.50">
    <property type="match status" value="1"/>
</dbReference>
<comment type="catalytic activity">
    <reaction evidence="1">
        <text>Hydrolysis of DNA containing ring-opened 7-methylguanine residues, releasing 2,6-diamino-4-hydroxy-5-(N-methyl)formamidopyrimidine.</text>
        <dbReference type="EC" id="3.2.2.23"/>
    </reaction>
</comment>
<dbReference type="InterPro" id="IPR010979">
    <property type="entry name" value="Ribosomal_uS13-like_H2TH"/>
</dbReference>
<gene>
    <name evidence="17" type="ORF">ACPOL_3494</name>
</gene>
<keyword evidence="6 14" id="KW-0863">Zinc-finger</keyword>
<accession>A0A2Z5G157</accession>
<dbReference type="GO" id="GO:0003684">
    <property type="term" value="F:damaged DNA binding"/>
    <property type="evidence" value="ECO:0007669"/>
    <property type="project" value="InterPro"/>
</dbReference>
<evidence type="ECO:0000256" key="10">
    <source>
        <dbReference type="ARBA" id="ARBA00023204"/>
    </source>
</evidence>
<feature type="domain" description="FPG-type" evidence="15">
    <location>
        <begin position="234"/>
        <end position="268"/>
    </location>
</feature>
<comment type="similarity">
    <text evidence="3">Belongs to the FPG family.</text>
</comment>
<keyword evidence="7" id="KW-0378">Hydrolase</keyword>
<evidence type="ECO:0000256" key="4">
    <source>
        <dbReference type="ARBA" id="ARBA00022723"/>
    </source>
</evidence>
<evidence type="ECO:0000313" key="17">
    <source>
        <dbReference type="EMBL" id="AXC12779.1"/>
    </source>
</evidence>
<sequence>MPELPDISAYLSALEPRIVGQPLEQVRIASAFLLRTAQPPISSAEGRVVHELRRLGKRIAIGVDGDLWLVLHLMIAGRLHWRARGAKLAGRQNLAAFDFPNGSLVLTEAGSKRRASLHVVGSTEALQALDPGGIDVLSSDLDSFRAALSTENHTLKRALTDPRLLSGIGNAYSDEILHAAKLSPIAFTHKLKPEEWEGLFAATRQTLRLWIERLRSEAQTAFPEKVTAFRKDMAVHGRFGEPCPRCGQPIQRIRYADNETNYCAQCQTAGKVLADRSLSRLLGADWPRTLDALEALKRK</sequence>
<dbReference type="SUPFAM" id="SSF57716">
    <property type="entry name" value="Glucocorticoid receptor-like (DNA-binding domain)"/>
    <property type="match status" value="1"/>
</dbReference>
<dbReference type="InterPro" id="IPR015886">
    <property type="entry name" value="H2TH_FPG"/>
</dbReference>
<keyword evidence="4" id="KW-0479">Metal-binding</keyword>
<dbReference type="AlphaFoldDB" id="A0A2Z5G157"/>
<dbReference type="GO" id="GO:0034039">
    <property type="term" value="F:8-oxo-7,8-dihydroguanine DNA N-glycosylase activity"/>
    <property type="evidence" value="ECO:0007669"/>
    <property type="project" value="TreeGrafter"/>
</dbReference>
<dbReference type="InterPro" id="IPR000214">
    <property type="entry name" value="Znf_DNA_glyclase/AP_lyase"/>
</dbReference>
<dbReference type="PANTHER" id="PTHR22993:SF9">
    <property type="entry name" value="FORMAMIDOPYRIMIDINE-DNA GLYCOSYLASE"/>
    <property type="match status" value="1"/>
</dbReference>
<dbReference type="PROSITE" id="PS51066">
    <property type="entry name" value="ZF_FPG_2"/>
    <property type="match status" value="1"/>
</dbReference>
<dbReference type="RefSeq" id="WP_114207905.1">
    <property type="nucleotide sequence ID" value="NZ_CP030840.1"/>
</dbReference>
<comment type="cofactor">
    <cofactor evidence="2">
        <name>Zn(2+)</name>
        <dbReference type="ChEBI" id="CHEBI:29105"/>
    </cofactor>
</comment>
<protein>
    <submittedName>
        <fullName evidence="17">Formamidopyrimidine-DNA glycosylase</fullName>
    </submittedName>
</protein>
<evidence type="ECO:0000259" key="16">
    <source>
        <dbReference type="PROSITE" id="PS51068"/>
    </source>
</evidence>
<dbReference type="KEGG" id="abas:ACPOL_3494"/>
<evidence type="ECO:0000259" key="15">
    <source>
        <dbReference type="PROSITE" id="PS51066"/>
    </source>
</evidence>
<dbReference type="InterPro" id="IPR035937">
    <property type="entry name" value="FPG_N"/>
</dbReference>
<dbReference type="Pfam" id="PF01149">
    <property type="entry name" value="Fapy_DNA_glyco"/>
    <property type="match status" value="1"/>
</dbReference>
<dbReference type="PANTHER" id="PTHR22993">
    <property type="entry name" value="FORMAMIDOPYRIMIDINE-DNA GLYCOSYLASE"/>
    <property type="match status" value="1"/>
</dbReference>
<dbReference type="GO" id="GO:0006284">
    <property type="term" value="P:base-excision repair"/>
    <property type="evidence" value="ECO:0007669"/>
    <property type="project" value="InterPro"/>
</dbReference>
<dbReference type="Pfam" id="PF06827">
    <property type="entry name" value="zf-FPG_IleRS"/>
    <property type="match status" value="1"/>
</dbReference>
<dbReference type="Pfam" id="PF06831">
    <property type="entry name" value="H2TH"/>
    <property type="match status" value="1"/>
</dbReference>
<evidence type="ECO:0000256" key="12">
    <source>
        <dbReference type="ARBA" id="ARBA00023268"/>
    </source>
</evidence>
<proteinExistence type="inferred from homology"/>
<evidence type="ECO:0000256" key="1">
    <source>
        <dbReference type="ARBA" id="ARBA00001668"/>
    </source>
</evidence>
<dbReference type="InterPro" id="IPR012319">
    <property type="entry name" value="FPG_cat"/>
</dbReference>
<keyword evidence="18" id="KW-1185">Reference proteome</keyword>
<keyword evidence="12" id="KW-0511">Multifunctional enzyme</keyword>
<dbReference type="SUPFAM" id="SSF46946">
    <property type="entry name" value="S13-like H2TH domain"/>
    <property type="match status" value="1"/>
</dbReference>
<dbReference type="Proteomes" id="UP000253606">
    <property type="component" value="Chromosome"/>
</dbReference>
<dbReference type="EMBL" id="CP030840">
    <property type="protein sequence ID" value="AXC12779.1"/>
    <property type="molecule type" value="Genomic_DNA"/>
</dbReference>
<keyword evidence="9" id="KW-0238">DNA-binding</keyword>
<evidence type="ECO:0000256" key="11">
    <source>
        <dbReference type="ARBA" id="ARBA00023239"/>
    </source>
</evidence>
<evidence type="ECO:0000256" key="7">
    <source>
        <dbReference type="ARBA" id="ARBA00022801"/>
    </source>
</evidence>
<organism evidence="17 18">
    <name type="scientific">Acidisarcina polymorpha</name>
    <dbReference type="NCBI Taxonomy" id="2211140"/>
    <lineage>
        <taxon>Bacteria</taxon>
        <taxon>Pseudomonadati</taxon>
        <taxon>Acidobacteriota</taxon>
        <taxon>Terriglobia</taxon>
        <taxon>Terriglobales</taxon>
        <taxon>Acidobacteriaceae</taxon>
        <taxon>Acidisarcina</taxon>
    </lineage>
</organism>